<keyword evidence="1" id="KW-1133">Transmembrane helix</keyword>
<protein>
    <submittedName>
        <fullName evidence="2">Uncharacterized protein</fullName>
    </submittedName>
</protein>
<gene>
    <name evidence="2" type="ORF">CK503_04015</name>
</gene>
<organism evidence="2 3">
    <name type="scientific">Fodinibius salipaludis</name>
    <dbReference type="NCBI Taxonomy" id="2032627"/>
    <lineage>
        <taxon>Bacteria</taxon>
        <taxon>Pseudomonadati</taxon>
        <taxon>Balneolota</taxon>
        <taxon>Balneolia</taxon>
        <taxon>Balneolales</taxon>
        <taxon>Balneolaceae</taxon>
        <taxon>Fodinibius</taxon>
    </lineage>
</organism>
<reference evidence="2 3" key="1">
    <citation type="submission" date="2017-08" db="EMBL/GenBank/DDBJ databases">
        <title>Aliifodinibius alkalisoli sp. nov., isolated from saline alkaline soil.</title>
        <authorList>
            <person name="Liu D."/>
            <person name="Zhang G."/>
        </authorList>
    </citation>
    <scope>NUCLEOTIDE SEQUENCE [LARGE SCALE GENOMIC DNA]</scope>
    <source>
        <strain evidence="2 3">WN023</strain>
    </source>
</reference>
<evidence type="ECO:0000256" key="1">
    <source>
        <dbReference type="SAM" id="Phobius"/>
    </source>
</evidence>
<evidence type="ECO:0000313" key="3">
    <source>
        <dbReference type="Proteomes" id="UP000218831"/>
    </source>
</evidence>
<name>A0A2A2GDB7_9BACT</name>
<comment type="caution">
    <text evidence="2">The sequence shown here is derived from an EMBL/GenBank/DDBJ whole genome shotgun (WGS) entry which is preliminary data.</text>
</comment>
<feature type="transmembrane region" description="Helical" evidence="1">
    <location>
        <begin position="68"/>
        <end position="88"/>
    </location>
</feature>
<evidence type="ECO:0000313" key="2">
    <source>
        <dbReference type="EMBL" id="PAU95368.1"/>
    </source>
</evidence>
<dbReference type="AlphaFoldDB" id="A0A2A2GDB7"/>
<keyword evidence="1" id="KW-0472">Membrane</keyword>
<sequence>MKYAKLKNKAKKYVSRSLIFLFITGFVMILIGAFYSGPTIEIADFSFPNPILGLGFIFFMIPLLIIGLFYLLAFIGVLITTIFSIFPFLDDNPVLSLLAIILAVLVAVFLIFGSGEEYDRIRHWPFVR</sequence>
<keyword evidence="3" id="KW-1185">Reference proteome</keyword>
<accession>A0A2A2GDB7</accession>
<keyword evidence="1" id="KW-0812">Transmembrane</keyword>
<feature type="transmembrane region" description="Helical" evidence="1">
    <location>
        <begin position="18"/>
        <end position="36"/>
    </location>
</feature>
<feature type="transmembrane region" description="Helical" evidence="1">
    <location>
        <begin position="94"/>
        <end position="112"/>
    </location>
</feature>
<dbReference type="Proteomes" id="UP000218831">
    <property type="component" value="Unassembled WGS sequence"/>
</dbReference>
<dbReference type="EMBL" id="NSKE01000002">
    <property type="protein sequence ID" value="PAU95368.1"/>
    <property type="molecule type" value="Genomic_DNA"/>
</dbReference>
<proteinExistence type="predicted"/>